<dbReference type="Pfam" id="PF17917">
    <property type="entry name" value="RT_RNaseH"/>
    <property type="match status" value="1"/>
</dbReference>
<proteinExistence type="predicted"/>
<evidence type="ECO:0000256" key="4">
    <source>
        <dbReference type="ARBA" id="ARBA00022759"/>
    </source>
</evidence>
<dbReference type="GeneID" id="121211393"/>
<evidence type="ECO:0000256" key="3">
    <source>
        <dbReference type="ARBA" id="ARBA00022722"/>
    </source>
</evidence>
<name>A0ABM2ZBM0_GOSHI</name>
<dbReference type="Proteomes" id="UP000818029">
    <property type="component" value="Chromosome A12"/>
</dbReference>
<evidence type="ECO:0000313" key="9">
    <source>
        <dbReference type="RefSeq" id="XP_040940088.1"/>
    </source>
</evidence>
<dbReference type="PANTHER" id="PTHR34072:SF52">
    <property type="entry name" value="RIBONUCLEASE H"/>
    <property type="match status" value="1"/>
</dbReference>
<reference evidence="8" key="1">
    <citation type="journal article" date="2020" name="Nat. Genet.">
        <title>Genomic diversifications of five Gossypium allopolyploid species and their impact on cotton improvement.</title>
        <authorList>
            <person name="Chen Z.J."/>
            <person name="Sreedasyam A."/>
            <person name="Ando A."/>
            <person name="Song Q."/>
            <person name="De Santiago L.M."/>
            <person name="Hulse-Kemp A.M."/>
            <person name="Ding M."/>
            <person name="Ye W."/>
            <person name="Kirkbride R.C."/>
            <person name="Jenkins J."/>
            <person name="Plott C."/>
            <person name="Lovell J."/>
            <person name="Lin Y.M."/>
            <person name="Vaughn R."/>
            <person name="Liu B."/>
            <person name="Simpson S."/>
            <person name="Scheffler B.E."/>
            <person name="Wen L."/>
            <person name="Saski C.A."/>
            <person name="Grover C.E."/>
            <person name="Hu G."/>
            <person name="Conover J.L."/>
            <person name="Carlson J.W."/>
            <person name="Shu S."/>
            <person name="Boston L.B."/>
            <person name="Williams M."/>
            <person name="Peterson D.G."/>
            <person name="McGee K."/>
            <person name="Jones D.C."/>
            <person name="Wendel J.F."/>
            <person name="Stelly D.M."/>
            <person name="Grimwood J."/>
            <person name="Schmutz J."/>
        </authorList>
    </citation>
    <scope>NUCLEOTIDE SEQUENCE [LARGE SCALE GENOMIC DNA]</scope>
    <source>
        <strain evidence="8">cv. TM-1</strain>
    </source>
</reference>
<organism evidence="8 9">
    <name type="scientific">Gossypium hirsutum</name>
    <name type="common">Upland cotton</name>
    <name type="synonym">Gossypium mexicanum</name>
    <dbReference type="NCBI Taxonomy" id="3635"/>
    <lineage>
        <taxon>Eukaryota</taxon>
        <taxon>Viridiplantae</taxon>
        <taxon>Streptophyta</taxon>
        <taxon>Embryophyta</taxon>
        <taxon>Tracheophyta</taxon>
        <taxon>Spermatophyta</taxon>
        <taxon>Magnoliopsida</taxon>
        <taxon>eudicotyledons</taxon>
        <taxon>Gunneridae</taxon>
        <taxon>Pentapetalae</taxon>
        <taxon>rosids</taxon>
        <taxon>malvids</taxon>
        <taxon>Malvales</taxon>
        <taxon>Malvaceae</taxon>
        <taxon>Malvoideae</taxon>
        <taxon>Gossypium</taxon>
    </lineage>
</organism>
<keyword evidence="2" id="KW-0548">Nucleotidyltransferase</keyword>
<evidence type="ECO:0000256" key="5">
    <source>
        <dbReference type="ARBA" id="ARBA00022801"/>
    </source>
</evidence>
<evidence type="ECO:0000256" key="2">
    <source>
        <dbReference type="ARBA" id="ARBA00022695"/>
    </source>
</evidence>
<keyword evidence="5" id="KW-0378">Hydrolase</keyword>
<evidence type="ECO:0000256" key="6">
    <source>
        <dbReference type="ARBA" id="ARBA00022918"/>
    </source>
</evidence>
<reference evidence="9" key="2">
    <citation type="submission" date="2025-08" db="UniProtKB">
        <authorList>
            <consortium name="RefSeq"/>
        </authorList>
    </citation>
    <scope>IDENTIFICATION</scope>
</reference>
<feature type="domain" description="Reverse transcriptase RNase H-like" evidence="7">
    <location>
        <begin position="82"/>
        <end position="115"/>
    </location>
</feature>
<evidence type="ECO:0000259" key="7">
    <source>
        <dbReference type="Pfam" id="PF17917"/>
    </source>
</evidence>
<evidence type="ECO:0000256" key="1">
    <source>
        <dbReference type="ARBA" id="ARBA00022679"/>
    </source>
</evidence>
<keyword evidence="3" id="KW-0540">Nuclease</keyword>
<dbReference type="PANTHER" id="PTHR34072">
    <property type="entry name" value="ENZYMATIC POLYPROTEIN-RELATED"/>
    <property type="match status" value="1"/>
</dbReference>
<dbReference type="SUPFAM" id="SSF56672">
    <property type="entry name" value="DNA/RNA polymerases"/>
    <property type="match status" value="1"/>
</dbReference>
<dbReference type="InterPro" id="IPR043502">
    <property type="entry name" value="DNA/RNA_pol_sf"/>
</dbReference>
<sequence>MGCYNTIVNYRRNFIVLKCQNGEALQIESDKELLGLPPIRKVDFAIELVLGASPISAPYRMVPTKLKELKAQLQESTDLGGNCHVYTDHKSLKYLMTQKDLNLRQRRWLEMLKDYELIIGYHRGKTNVVSDALSRKSLFALRAMNTQMTLYDDGSILAELRARLTLLRQICEAQISDEELQAMKVQCEETREQDFQTESDGCLRFWGRICVLKNAELIQTILDKAHNSCMSIHLGSTKMYNDLKEVYW</sequence>
<keyword evidence="6" id="KW-0695">RNA-directed DNA polymerase</keyword>
<dbReference type="InterPro" id="IPR041373">
    <property type="entry name" value="RT_RNaseH"/>
</dbReference>
<keyword evidence="4" id="KW-0255">Endonuclease</keyword>
<gene>
    <name evidence="9" type="primary">LOC121211393</name>
</gene>
<dbReference type="Gene3D" id="1.10.340.70">
    <property type="match status" value="1"/>
</dbReference>
<keyword evidence="8" id="KW-1185">Reference proteome</keyword>
<dbReference type="RefSeq" id="XP_040940088.1">
    <property type="nucleotide sequence ID" value="XM_041084154.1"/>
</dbReference>
<accession>A0ABM2ZBM0</accession>
<protein>
    <recommendedName>
        <fullName evidence="7">Reverse transcriptase RNase H-like domain-containing protein</fullName>
    </recommendedName>
</protein>
<keyword evidence="1" id="KW-0808">Transferase</keyword>
<evidence type="ECO:0000313" key="8">
    <source>
        <dbReference type="Proteomes" id="UP000818029"/>
    </source>
</evidence>